<organism evidence="3 4">
    <name type="scientific">Sorangium cellulosum</name>
    <name type="common">Polyangium cellulosum</name>
    <dbReference type="NCBI Taxonomy" id="56"/>
    <lineage>
        <taxon>Bacteria</taxon>
        <taxon>Pseudomonadati</taxon>
        <taxon>Myxococcota</taxon>
        <taxon>Polyangia</taxon>
        <taxon>Polyangiales</taxon>
        <taxon>Polyangiaceae</taxon>
        <taxon>Sorangium</taxon>
    </lineage>
</organism>
<dbReference type="AlphaFoldDB" id="A0A150Q3J0"/>
<dbReference type="Gene3D" id="3.90.660.50">
    <property type="match status" value="1"/>
</dbReference>
<proteinExistence type="inferred from homology"/>
<dbReference type="Gene3D" id="3.50.50.60">
    <property type="entry name" value="FAD/NAD(P)-binding domain"/>
    <property type="match status" value="1"/>
</dbReference>
<protein>
    <submittedName>
        <fullName evidence="3">Dehydrogenase</fullName>
    </submittedName>
</protein>
<dbReference type="InterPro" id="IPR002937">
    <property type="entry name" value="Amino_oxidase"/>
</dbReference>
<dbReference type="SUPFAM" id="SSF51905">
    <property type="entry name" value="FAD/NAD(P)-binding domain"/>
    <property type="match status" value="1"/>
</dbReference>
<dbReference type="PANTHER" id="PTHR43734">
    <property type="entry name" value="PHYTOENE DESATURASE"/>
    <property type="match status" value="1"/>
</dbReference>
<dbReference type="RefSeq" id="WP_061612638.1">
    <property type="nucleotide sequence ID" value="NZ_JEMA01001093.1"/>
</dbReference>
<dbReference type="PANTHER" id="PTHR43734:SF1">
    <property type="entry name" value="PHYTOENE DESATURASE"/>
    <property type="match status" value="1"/>
</dbReference>
<accession>A0A150Q3J0</accession>
<sequence length="432" mass="44071">MRTTKDAVVIGGGLAGLAAATYLGRAGRSVALIEKAHAPGGRAVTQQSHGFSLNLGAHALYRGSAAEEVLRELGVRYTGAPPPASGALAFDRGAFHTLPSGALSLLTTGLFGVAAKIEMARVLGSLAAMSPAPLASVPVSTWLRDTFRTPEVRRLVGMLVRLTTYCADEGRQSAGAALAQLQLAFSHGVLYLDGGWQTLVDGLRDAATAAGVEILTGVRATQVAVEGGAVSFVELANGDRLGADAVVVAASPRAAASLVPGSPALAAHAERAVPVRAACLDLALSRLPRPRVRVVLGIDRPLYLTLHSASARLAPEGGALLHAVQYGPELAGRDAERELEALLDRAQPGYSAAIVERRFLPSLVVSNAVVAAEGGGAAARPGVSVPEVDGLFLAGDWVGPTGMLADASLASARDAAGALLARSARRALDRAA</sequence>
<gene>
    <name evidence="3" type="ORF">BE15_09045</name>
</gene>
<dbReference type="PRINTS" id="PR00368">
    <property type="entry name" value="FADPNR"/>
</dbReference>
<evidence type="ECO:0000259" key="2">
    <source>
        <dbReference type="Pfam" id="PF01593"/>
    </source>
</evidence>
<name>A0A150Q3J0_SORCE</name>
<dbReference type="GO" id="GO:0016491">
    <property type="term" value="F:oxidoreductase activity"/>
    <property type="evidence" value="ECO:0007669"/>
    <property type="project" value="InterPro"/>
</dbReference>
<dbReference type="EMBL" id="JEMA01001093">
    <property type="protein sequence ID" value="KYF62480.1"/>
    <property type="molecule type" value="Genomic_DNA"/>
</dbReference>
<dbReference type="Pfam" id="PF01593">
    <property type="entry name" value="Amino_oxidase"/>
    <property type="match status" value="1"/>
</dbReference>
<dbReference type="InterPro" id="IPR036188">
    <property type="entry name" value="FAD/NAD-bd_sf"/>
</dbReference>
<reference evidence="3 4" key="1">
    <citation type="submission" date="2014-02" db="EMBL/GenBank/DDBJ databases">
        <title>The small core and large imbalanced accessory genome model reveals a collaborative survival strategy of Sorangium cellulosum strains in nature.</title>
        <authorList>
            <person name="Han K."/>
            <person name="Peng R."/>
            <person name="Blom J."/>
            <person name="Li Y.-Z."/>
        </authorList>
    </citation>
    <scope>NUCLEOTIDE SEQUENCE [LARGE SCALE GENOMIC DNA]</scope>
    <source>
        <strain evidence="3 4">So0008-312</strain>
    </source>
</reference>
<feature type="domain" description="Amine oxidase" evidence="2">
    <location>
        <begin position="14"/>
        <end position="420"/>
    </location>
</feature>
<dbReference type="OrthoDB" id="5501831at2"/>
<comment type="similarity">
    <text evidence="1">Belongs to the carotenoid/retinoid oxidoreductase family.</text>
</comment>
<evidence type="ECO:0000313" key="4">
    <source>
        <dbReference type="Proteomes" id="UP000075260"/>
    </source>
</evidence>
<dbReference type="Proteomes" id="UP000075260">
    <property type="component" value="Unassembled WGS sequence"/>
</dbReference>
<comment type="caution">
    <text evidence="3">The sequence shown here is derived from an EMBL/GenBank/DDBJ whole genome shotgun (WGS) entry which is preliminary data.</text>
</comment>
<evidence type="ECO:0000256" key="1">
    <source>
        <dbReference type="ARBA" id="ARBA00006046"/>
    </source>
</evidence>
<evidence type="ECO:0000313" key="3">
    <source>
        <dbReference type="EMBL" id="KYF62480.1"/>
    </source>
</evidence>